<proteinExistence type="predicted"/>
<organism evidence="2 3">
    <name type="scientific">Emiliania huxleyi (strain CCMP1516)</name>
    <dbReference type="NCBI Taxonomy" id="280463"/>
    <lineage>
        <taxon>Eukaryota</taxon>
        <taxon>Haptista</taxon>
        <taxon>Haptophyta</taxon>
        <taxon>Prymnesiophyceae</taxon>
        <taxon>Isochrysidales</taxon>
        <taxon>Noelaerhabdaceae</taxon>
        <taxon>Emiliania</taxon>
    </lineage>
</organism>
<dbReference type="GeneID" id="17262576"/>
<evidence type="ECO:0000313" key="3">
    <source>
        <dbReference type="Proteomes" id="UP000013827"/>
    </source>
</evidence>
<dbReference type="AlphaFoldDB" id="A0A0D3IYU1"/>
<sequence length="54" mass="5276">MVKIKVLGISPHADVRMGVFPPGAGPSSTTSVPPKPRLVLGGGSAAARPAEVGG</sequence>
<accession>A0A0D3IYU1</accession>
<dbReference type="PaxDb" id="2903-EOD16426"/>
<dbReference type="HOGENOM" id="CLU_3054376_0_0_1"/>
<dbReference type="Proteomes" id="UP000013827">
    <property type="component" value="Unassembled WGS sequence"/>
</dbReference>
<dbReference type="EnsemblProtists" id="EOD16426">
    <property type="protein sequence ID" value="EOD16426"/>
    <property type="gene ID" value="EMIHUDRAFT_256195"/>
</dbReference>
<protein>
    <submittedName>
        <fullName evidence="2">Uncharacterized protein</fullName>
    </submittedName>
</protein>
<name>A0A0D3IYU1_EMIH1</name>
<dbReference type="RefSeq" id="XP_005768855.1">
    <property type="nucleotide sequence ID" value="XM_005768798.1"/>
</dbReference>
<dbReference type="KEGG" id="ehx:EMIHUDRAFT_256195"/>
<keyword evidence="3" id="KW-1185">Reference proteome</keyword>
<evidence type="ECO:0000313" key="2">
    <source>
        <dbReference type="EnsemblProtists" id="EOD16426"/>
    </source>
</evidence>
<evidence type="ECO:0000256" key="1">
    <source>
        <dbReference type="SAM" id="MobiDB-lite"/>
    </source>
</evidence>
<feature type="region of interest" description="Disordered" evidence="1">
    <location>
        <begin position="20"/>
        <end position="54"/>
    </location>
</feature>
<reference evidence="2" key="2">
    <citation type="submission" date="2024-10" db="UniProtKB">
        <authorList>
            <consortium name="EnsemblProtists"/>
        </authorList>
    </citation>
    <scope>IDENTIFICATION</scope>
</reference>
<reference evidence="3" key="1">
    <citation type="journal article" date="2013" name="Nature">
        <title>Pan genome of the phytoplankton Emiliania underpins its global distribution.</title>
        <authorList>
            <person name="Read B.A."/>
            <person name="Kegel J."/>
            <person name="Klute M.J."/>
            <person name="Kuo A."/>
            <person name="Lefebvre S.C."/>
            <person name="Maumus F."/>
            <person name="Mayer C."/>
            <person name="Miller J."/>
            <person name="Monier A."/>
            <person name="Salamov A."/>
            <person name="Young J."/>
            <person name="Aguilar M."/>
            <person name="Claverie J.M."/>
            <person name="Frickenhaus S."/>
            <person name="Gonzalez K."/>
            <person name="Herman E.K."/>
            <person name="Lin Y.C."/>
            <person name="Napier J."/>
            <person name="Ogata H."/>
            <person name="Sarno A.F."/>
            <person name="Shmutz J."/>
            <person name="Schroeder D."/>
            <person name="de Vargas C."/>
            <person name="Verret F."/>
            <person name="von Dassow P."/>
            <person name="Valentin K."/>
            <person name="Van de Peer Y."/>
            <person name="Wheeler G."/>
            <person name="Dacks J.B."/>
            <person name="Delwiche C.F."/>
            <person name="Dyhrman S.T."/>
            <person name="Glockner G."/>
            <person name="John U."/>
            <person name="Richards T."/>
            <person name="Worden A.Z."/>
            <person name="Zhang X."/>
            <person name="Grigoriev I.V."/>
            <person name="Allen A.E."/>
            <person name="Bidle K."/>
            <person name="Borodovsky M."/>
            <person name="Bowler C."/>
            <person name="Brownlee C."/>
            <person name="Cock J.M."/>
            <person name="Elias M."/>
            <person name="Gladyshev V.N."/>
            <person name="Groth M."/>
            <person name="Guda C."/>
            <person name="Hadaegh A."/>
            <person name="Iglesias-Rodriguez M.D."/>
            <person name="Jenkins J."/>
            <person name="Jones B.M."/>
            <person name="Lawson T."/>
            <person name="Leese F."/>
            <person name="Lindquist E."/>
            <person name="Lobanov A."/>
            <person name="Lomsadze A."/>
            <person name="Malik S.B."/>
            <person name="Marsh M.E."/>
            <person name="Mackinder L."/>
            <person name="Mock T."/>
            <person name="Mueller-Roeber B."/>
            <person name="Pagarete A."/>
            <person name="Parker M."/>
            <person name="Probert I."/>
            <person name="Quesneville H."/>
            <person name="Raines C."/>
            <person name="Rensing S.A."/>
            <person name="Riano-Pachon D.M."/>
            <person name="Richier S."/>
            <person name="Rokitta S."/>
            <person name="Shiraiwa Y."/>
            <person name="Soanes D.M."/>
            <person name="van der Giezen M."/>
            <person name="Wahlund T.M."/>
            <person name="Williams B."/>
            <person name="Wilson W."/>
            <person name="Wolfe G."/>
            <person name="Wurch L.L."/>
        </authorList>
    </citation>
    <scope>NUCLEOTIDE SEQUENCE</scope>
</reference>